<feature type="compositionally biased region" description="Gly residues" evidence="1">
    <location>
        <begin position="190"/>
        <end position="200"/>
    </location>
</feature>
<protein>
    <submittedName>
        <fullName evidence="2">Uncharacterized protein</fullName>
    </submittedName>
</protein>
<feature type="region of interest" description="Disordered" evidence="1">
    <location>
        <begin position="190"/>
        <end position="260"/>
    </location>
</feature>
<dbReference type="RefSeq" id="WP_061262680.1">
    <property type="nucleotide sequence ID" value="NZ_BCSZ01000010.1"/>
</dbReference>
<evidence type="ECO:0000313" key="2">
    <source>
        <dbReference type="EMBL" id="GAT00957.1"/>
    </source>
</evidence>
<proteinExistence type="predicted"/>
<reference evidence="3" key="2">
    <citation type="submission" date="2016-02" db="EMBL/GenBank/DDBJ databases">
        <title>Draft genome sequence of five rapidly growing Mycobacterium species.</title>
        <authorList>
            <person name="Katahira K."/>
            <person name="Gotou Y."/>
            <person name="Iida K."/>
            <person name="Ogura Y."/>
            <person name="Hayashi T."/>
        </authorList>
    </citation>
    <scope>NUCLEOTIDE SEQUENCE [LARGE SCALE GENOMIC DNA]</scope>
    <source>
        <strain evidence="3">JCM6368</strain>
    </source>
</reference>
<reference evidence="2 3" key="1">
    <citation type="journal article" date="2016" name="Genome Announc.">
        <title>Draft Genome Sequences of Five Rapidly Growing Mycobacterium Species, M. thermoresistibile, M. fortuitum subsp. acetamidolyticum, M. canariasense, M. brisbanense, and M. novocastrense.</title>
        <authorList>
            <person name="Katahira K."/>
            <person name="Ogura Y."/>
            <person name="Gotoh Y."/>
            <person name="Hayashi T."/>
        </authorList>
    </citation>
    <scope>NUCLEOTIDE SEQUENCE [LARGE SCALE GENOMIC DNA]</scope>
    <source>
        <strain evidence="2 3">JCM6368</strain>
    </source>
</reference>
<feature type="compositionally biased region" description="Basic and acidic residues" evidence="1">
    <location>
        <begin position="60"/>
        <end position="72"/>
    </location>
</feature>
<dbReference type="Proteomes" id="UP000069705">
    <property type="component" value="Unassembled WGS sequence"/>
</dbReference>
<sequence length="415" mass="41910">MIWSLPGLLSGPALQMGAELFADVYKTFHQLFGEETPPARPDPPVPPNVQPGTTNPAEDQAQKDTKEGEQKNGESAQQGKEHADQTAKGAEDDKKKLEELWKEHQENAKRTANGGTGDTDNATTQTLRDGVSALRNAVSGAADNSALRAGGLPMPNLGGLNPLGMGGGGMNPMGMFPGGGGMPMPGGGGAGLPFGFGGDAGNPHDQHVPNPLDTAQSAPNTPGPLSGDHTPDQPAPATHEGPGDNTPQTPPAGDGHGHAIVADPAAANSREVVTADGEKTTAPDDVAAAVLKHAVANPNSPNMVDAAYAAANITLPGNGADPGKVVGIGEVEPGDIVRLADHDAFVWGNGKVLNPDGTTQPIDEAINAGTLKGLFHVTRNLAAASNQGATPVSSNENTASPGTPASANDAETEAD</sequence>
<organism evidence="2 3">
    <name type="scientific">Mycolicibacterium fortuitum subsp. acetamidolyticum</name>
    <dbReference type="NCBI Taxonomy" id="144550"/>
    <lineage>
        <taxon>Bacteria</taxon>
        <taxon>Bacillati</taxon>
        <taxon>Actinomycetota</taxon>
        <taxon>Actinomycetes</taxon>
        <taxon>Mycobacteriales</taxon>
        <taxon>Mycobacteriaceae</taxon>
        <taxon>Mycolicibacterium</taxon>
    </lineage>
</organism>
<feature type="region of interest" description="Disordered" evidence="1">
    <location>
        <begin position="33"/>
        <end position="92"/>
    </location>
</feature>
<gene>
    <name evidence="2" type="ORF">RMCFA_1071</name>
</gene>
<evidence type="ECO:0000256" key="1">
    <source>
        <dbReference type="SAM" id="MobiDB-lite"/>
    </source>
</evidence>
<name>A0A100WMH3_MYCFO</name>
<feature type="compositionally biased region" description="Polar residues" evidence="1">
    <location>
        <begin position="385"/>
        <end position="406"/>
    </location>
</feature>
<feature type="compositionally biased region" description="Pro residues" evidence="1">
    <location>
        <begin position="38"/>
        <end position="49"/>
    </location>
</feature>
<dbReference type="AlphaFoldDB" id="A0A100WMH3"/>
<evidence type="ECO:0000313" key="3">
    <source>
        <dbReference type="Proteomes" id="UP000069705"/>
    </source>
</evidence>
<dbReference type="EMBL" id="BCSZ01000010">
    <property type="protein sequence ID" value="GAT00957.1"/>
    <property type="molecule type" value="Genomic_DNA"/>
</dbReference>
<feature type="compositionally biased region" description="Basic and acidic residues" evidence="1">
    <location>
        <begin position="79"/>
        <end position="92"/>
    </location>
</feature>
<feature type="region of interest" description="Disordered" evidence="1">
    <location>
        <begin position="385"/>
        <end position="415"/>
    </location>
</feature>
<comment type="caution">
    <text evidence="2">The sequence shown here is derived from an EMBL/GenBank/DDBJ whole genome shotgun (WGS) entry which is preliminary data.</text>
</comment>
<accession>A0A100WMH3</accession>